<evidence type="ECO:0000313" key="3">
    <source>
        <dbReference type="EMBL" id="MVZ99050.1"/>
    </source>
</evidence>
<comment type="caution">
    <text evidence="3">The sequence shown here is derived from an EMBL/GenBank/DDBJ whole genome shotgun (WGS) entry which is preliminary data.</text>
</comment>
<dbReference type="Proteomes" id="UP000462055">
    <property type="component" value="Unassembled WGS sequence"/>
</dbReference>
<reference evidence="3" key="1">
    <citation type="submission" date="2019-12" db="EMBL/GenBank/DDBJ databases">
        <title>Actinomadura physcomitrii sp. nov., a novel actinomycete isolated from moss [Physcomitrium sphaericum (Ludw) Fuernr].</title>
        <authorList>
            <person name="Zhuang X."/>
        </authorList>
    </citation>
    <scope>NUCLEOTIDE SEQUENCE [LARGE SCALE GENOMIC DNA]</scope>
    <source>
        <strain evidence="3">LD22</strain>
    </source>
</reference>
<dbReference type="RefSeq" id="WP_151590291.1">
    <property type="nucleotide sequence ID" value="NZ_WBMS02000001.1"/>
</dbReference>
<name>A0A6I4M5D4_9ACTN</name>
<dbReference type="Gene3D" id="1.10.287.1060">
    <property type="entry name" value="ESAT-6-like"/>
    <property type="match status" value="1"/>
</dbReference>
<proteinExistence type="predicted"/>
<gene>
    <name evidence="3" type="ORF">F8568_001335</name>
</gene>
<accession>A0A6I4M5D4</accession>
<dbReference type="EMBL" id="WBMS02000001">
    <property type="protein sequence ID" value="MVZ99050.1"/>
    <property type="molecule type" value="Genomic_DNA"/>
</dbReference>
<sequence length="507" mass="54214">MSPPPVPATSVPARVDITPETVDRAAANFAIGQQDLIKAYTTLSQKLSAHSSGMAGFDKAAHQFAALYDPAAKAAYQAFHKAIEALGGTSLGLSQTVNNHLAADHHSRADRPGGAPPRFPPHPVTQNFAVAAAPPSVIGAMSWAPNTTVPLLRRAVPHLPGWVDGLLGTSNDWPQGNPDMFDQTGDAWADAAREIGQVGSWLNWTITTILDPADNAEHTTVATYWATLYRPGDTSTIVPGLQAMCTALANACHEYAQATRDATRIVTGEHIAEIILLLGAGAVTGLLRKLFGRILSRVGAYMLGRVAAIAERWALRRILADLLKATADTRVVKAVQGAFDKTVGKALGKDIEATERRLGLVPGTPEYEARLTELAKDPAHGGKPNAATRREAEVGLQLERDGLLPGPIKRAPFDEAGNDRGEFIDAAGRHWDVKSSPDVKPSYNKNPGQPIPRPQSAELFTAMVNKELDKGINVIIDPIGMTAERVSAMKQVVAAHPEWQGKVIWKP</sequence>
<evidence type="ECO:0000313" key="4">
    <source>
        <dbReference type="Proteomes" id="UP000462055"/>
    </source>
</evidence>
<feature type="domain" description="Outer membrane channel protein CpnT-like N-terminal" evidence="2">
    <location>
        <begin position="158"/>
        <end position="287"/>
    </location>
</feature>
<organism evidence="3 4">
    <name type="scientific">Actinomadura physcomitrii</name>
    <dbReference type="NCBI Taxonomy" id="2650748"/>
    <lineage>
        <taxon>Bacteria</taxon>
        <taxon>Bacillati</taxon>
        <taxon>Actinomycetota</taxon>
        <taxon>Actinomycetes</taxon>
        <taxon>Streptosporangiales</taxon>
        <taxon>Thermomonosporaceae</taxon>
        <taxon>Actinomadura</taxon>
    </lineage>
</organism>
<keyword evidence="4" id="KW-1185">Reference proteome</keyword>
<feature type="region of interest" description="Disordered" evidence="1">
    <location>
        <begin position="434"/>
        <end position="453"/>
    </location>
</feature>
<dbReference type="Pfam" id="PF25547">
    <property type="entry name" value="WXG100_2"/>
    <property type="match status" value="1"/>
</dbReference>
<evidence type="ECO:0000256" key="1">
    <source>
        <dbReference type="SAM" id="MobiDB-lite"/>
    </source>
</evidence>
<dbReference type="AlphaFoldDB" id="A0A6I4M5D4"/>
<protein>
    <recommendedName>
        <fullName evidence="2">Outer membrane channel protein CpnT-like N-terminal domain-containing protein</fullName>
    </recommendedName>
</protein>
<dbReference type="InterPro" id="IPR057746">
    <property type="entry name" value="CpnT-like_N"/>
</dbReference>
<evidence type="ECO:0000259" key="2">
    <source>
        <dbReference type="Pfam" id="PF25547"/>
    </source>
</evidence>